<dbReference type="Pfam" id="PF03417">
    <property type="entry name" value="AAT"/>
    <property type="match status" value="1"/>
</dbReference>
<evidence type="ECO:0000313" key="3">
    <source>
        <dbReference type="Proteomes" id="UP001164693"/>
    </source>
</evidence>
<sequence>MSQLATVEATGDGNRIGRAIAAATSHLRAEVAQWCHSALAAYAPDEPGVRASLHELRTMLEEHSPSTLGQVEGMARGYGVPADGLLVAVLATYFASADIPGGDRGCSTFAVRGAAGRPPVLAKNRDSDQRFRSMQTIVRVQPAAGYEWLALSTAGAPAVHSAGINERGLAVADTHVPSTDVGIGLPRFSLMMHALEQCGTTDEAIAYLESVPRMGFGNLILADAEGAVAVVECGHSRLAVIEPAGDEVCATNHFVSDGLAGTCRHPAGSAEGLDSRARRRRLAVDLADADRLAGDPLGALSVHEQPGATCVHGDEGSGWTIATVVAHPDQRSMAIGVGTPCRAIPQRFSLAAERRGD</sequence>
<evidence type="ECO:0000259" key="1">
    <source>
        <dbReference type="Pfam" id="PF03417"/>
    </source>
</evidence>
<dbReference type="PANTHER" id="PTHR34180:SF1">
    <property type="entry name" value="BETA-ALANYL-DOPAMINE_CARCININE HYDROLASE"/>
    <property type="match status" value="1"/>
</dbReference>
<dbReference type="Proteomes" id="UP001164693">
    <property type="component" value="Chromosome"/>
</dbReference>
<accession>A0ABY7JVE6</accession>
<dbReference type="EMBL" id="CP097463">
    <property type="protein sequence ID" value="WAX55154.1"/>
    <property type="molecule type" value="Genomic_DNA"/>
</dbReference>
<dbReference type="NCBIfam" id="NF040521">
    <property type="entry name" value="C45_proenzyme"/>
    <property type="match status" value="1"/>
</dbReference>
<dbReference type="SUPFAM" id="SSF56235">
    <property type="entry name" value="N-terminal nucleophile aminohydrolases (Ntn hydrolases)"/>
    <property type="match status" value="1"/>
</dbReference>
<evidence type="ECO:0000313" key="2">
    <source>
        <dbReference type="EMBL" id="WAX55154.1"/>
    </source>
</evidence>
<dbReference type="Gene3D" id="3.60.60.10">
    <property type="entry name" value="Penicillin V Acylase, Chain A"/>
    <property type="match status" value="1"/>
</dbReference>
<dbReference type="InterPro" id="IPR047794">
    <property type="entry name" value="C45_proenzyme-like"/>
</dbReference>
<keyword evidence="3" id="KW-1185">Reference proteome</keyword>
<name>A0ABY7JVE6_9ACTN</name>
<dbReference type="InterPro" id="IPR047801">
    <property type="entry name" value="Peptidase_C45"/>
</dbReference>
<dbReference type="InterPro" id="IPR005079">
    <property type="entry name" value="Peptidase_C45_hydrolase"/>
</dbReference>
<reference evidence="2" key="1">
    <citation type="submission" date="2022-05" db="EMBL/GenBank/DDBJ databases">
        <title>Jatrophihabitans sp. SB3-54 whole genome sequence.</title>
        <authorList>
            <person name="Suh M.K."/>
            <person name="Eom M.K."/>
            <person name="Kim J.S."/>
            <person name="Kim H.S."/>
            <person name="Do H.E."/>
            <person name="Shin Y.K."/>
            <person name="Lee J.-S."/>
        </authorList>
    </citation>
    <scope>NUCLEOTIDE SEQUENCE</scope>
    <source>
        <strain evidence="2">SB3-54</strain>
    </source>
</reference>
<dbReference type="RefSeq" id="WP_269441657.1">
    <property type="nucleotide sequence ID" value="NZ_CP097463.1"/>
</dbReference>
<dbReference type="InterPro" id="IPR029055">
    <property type="entry name" value="Ntn_hydrolases_N"/>
</dbReference>
<proteinExistence type="predicted"/>
<feature type="domain" description="Peptidase C45 hydrolase" evidence="1">
    <location>
        <begin position="120"/>
        <end position="260"/>
    </location>
</feature>
<gene>
    <name evidence="2" type="ORF">M6B22_11340</name>
</gene>
<protein>
    <submittedName>
        <fullName evidence="2">C45 family peptidase</fullName>
    </submittedName>
</protein>
<dbReference type="PANTHER" id="PTHR34180">
    <property type="entry name" value="PEPTIDASE C45"/>
    <property type="match status" value="1"/>
</dbReference>
<organism evidence="2 3">
    <name type="scientific">Jatrophihabitans cynanchi</name>
    <dbReference type="NCBI Taxonomy" id="2944128"/>
    <lineage>
        <taxon>Bacteria</taxon>
        <taxon>Bacillati</taxon>
        <taxon>Actinomycetota</taxon>
        <taxon>Actinomycetes</taxon>
        <taxon>Jatrophihabitantales</taxon>
        <taxon>Jatrophihabitantaceae</taxon>
        <taxon>Jatrophihabitans</taxon>
    </lineage>
</organism>